<dbReference type="EMBL" id="AP022577">
    <property type="protein sequence ID" value="BBX82140.1"/>
    <property type="molecule type" value="Genomic_DNA"/>
</dbReference>
<gene>
    <name evidence="2" type="ORF">MAUB_00130</name>
</gene>
<evidence type="ECO:0000256" key="1">
    <source>
        <dbReference type="SAM" id="MobiDB-lite"/>
    </source>
</evidence>
<evidence type="ECO:0000313" key="3">
    <source>
        <dbReference type="Proteomes" id="UP000465609"/>
    </source>
</evidence>
<proteinExistence type="predicted"/>
<sequence length="113" mass="12564">MIGEVIASGSSPITNAHPHSTSRISPGEPADFLNLTCPCVQWMDDEFMRLDMSEDRAIAEVTARLAAHFPSRDSVDVVIAVRRALSRFDSCSVRDFVPLLVERRVRTEFSAQT</sequence>
<protein>
    <submittedName>
        <fullName evidence="2">Uncharacterized protein</fullName>
    </submittedName>
</protein>
<dbReference type="RefSeq" id="WP_235678719.1">
    <property type="nucleotide sequence ID" value="NZ_AP022577.1"/>
</dbReference>
<accession>A0ABM7I6H2</accession>
<feature type="compositionally biased region" description="Polar residues" evidence="1">
    <location>
        <begin position="8"/>
        <end position="24"/>
    </location>
</feature>
<dbReference type="NCBIfam" id="NF046112">
    <property type="entry name" value="MSMEG_6209_Nter"/>
    <property type="match status" value="1"/>
</dbReference>
<keyword evidence="3" id="KW-1185">Reference proteome</keyword>
<feature type="region of interest" description="Disordered" evidence="1">
    <location>
        <begin position="7"/>
        <end position="27"/>
    </location>
</feature>
<organism evidence="2 3">
    <name type="scientific">Mycolicibacterium aubagnense</name>
    <dbReference type="NCBI Taxonomy" id="319707"/>
    <lineage>
        <taxon>Bacteria</taxon>
        <taxon>Bacillati</taxon>
        <taxon>Actinomycetota</taxon>
        <taxon>Actinomycetes</taxon>
        <taxon>Mycobacteriales</taxon>
        <taxon>Mycobacteriaceae</taxon>
        <taxon>Mycolicibacterium</taxon>
    </lineage>
</organism>
<name>A0ABM7I6H2_9MYCO</name>
<dbReference type="Proteomes" id="UP000465609">
    <property type="component" value="Chromosome"/>
</dbReference>
<evidence type="ECO:0000313" key="2">
    <source>
        <dbReference type="EMBL" id="BBX82140.1"/>
    </source>
</evidence>
<reference evidence="2 3" key="1">
    <citation type="journal article" date="2019" name="Emerg. Microbes Infect.">
        <title>Comprehensive subspecies identification of 175 nontuberculous mycobacteria species based on 7547 genomic profiles.</title>
        <authorList>
            <person name="Matsumoto Y."/>
            <person name="Kinjo T."/>
            <person name="Motooka D."/>
            <person name="Nabeya D."/>
            <person name="Jung N."/>
            <person name="Uechi K."/>
            <person name="Horii T."/>
            <person name="Iida T."/>
            <person name="Fujita J."/>
            <person name="Nakamura S."/>
        </authorList>
    </citation>
    <scope>NUCLEOTIDE SEQUENCE [LARGE SCALE GENOMIC DNA]</scope>
    <source>
        <strain evidence="2 3">JCM 15296</strain>
    </source>
</reference>